<dbReference type="Pfam" id="PF17820">
    <property type="entry name" value="PDZ_6"/>
    <property type="match status" value="1"/>
</dbReference>
<dbReference type="EMBL" id="CP036273">
    <property type="protein sequence ID" value="QDU19067.1"/>
    <property type="molecule type" value="Genomic_DNA"/>
</dbReference>
<dbReference type="SUPFAM" id="SSF52096">
    <property type="entry name" value="ClpP/crotonase"/>
    <property type="match status" value="1"/>
</dbReference>
<dbReference type="AlphaFoldDB" id="A0A517XNI6"/>
<keyword evidence="2 5" id="KW-0645">Protease</keyword>
<dbReference type="EC" id="3.4.21.-" evidence="7"/>
<dbReference type="SUPFAM" id="SSF50156">
    <property type="entry name" value="PDZ domain-like"/>
    <property type="match status" value="1"/>
</dbReference>
<evidence type="ECO:0000256" key="2">
    <source>
        <dbReference type="ARBA" id="ARBA00022670"/>
    </source>
</evidence>
<dbReference type="CDD" id="cd07560">
    <property type="entry name" value="Peptidase_S41_CPP"/>
    <property type="match status" value="1"/>
</dbReference>
<name>A0A517XNI6_9BACT</name>
<dbReference type="PANTHER" id="PTHR32060">
    <property type="entry name" value="TAIL-SPECIFIC PROTEASE"/>
    <property type="match status" value="1"/>
</dbReference>
<dbReference type="Gene3D" id="2.30.42.10">
    <property type="match status" value="1"/>
</dbReference>
<accession>A0A517XNI6</accession>
<dbReference type="PROSITE" id="PS50106">
    <property type="entry name" value="PDZ"/>
    <property type="match status" value="1"/>
</dbReference>
<reference evidence="7 8" key="1">
    <citation type="submission" date="2019-02" db="EMBL/GenBank/DDBJ databases">
        <title>Deep-cultivation of Planctomycetes and their phenomic and genomic characterization uncovers novel biology.</title>
        <authorList>
            <person name="Wiegand S."/>
            <person name="Jogler M."/>
            <person name="Boedeker C."/>
            <person name="Pinto D."/>
            <person name="Vollmers J."/>
            <person name="Rivas-Marin E."/>
            <person name="Kohn T."/>
            <person name="Peeters S.H."/>
            <person name="Heuer A."/>
            <person name="Rast P."/>
            <person name="Oberbeckmann S."/>
            <person name="Bunk B."/>
            <person name="Jeske O."/>
            <person name="Meyerdierks A."/>
            <person name="Storesund J.E."/>
            <person name="Kallscheuer N."/>
            <person name="Luecker S."/>
            <person name="Lage O.M."/>
            <person name="Pohl T."/>
            <person name="Merkel B.J."/>
            <person name="Hornburger P."/>
            <person name="Mueller R.-W."/>
            <person name="Bruemmer F."/>
            <person name="Labrenz M."/>
            <person name="Spormann A.M."/>
            <person name="Op den Camp H."/>
            <person name="Overmann J."/>
            <person name="Amann R."/>
            <person name="Jetten M.S.M."/>
            <person name="Mascher T."/>
            <person name="Medema M.H."/>
            <person name="Devos D.P."/>
            <person name="Kaster A.-K."/>
            <person name="Ovreas L."/>
            <person name="Rohde M."/>
            <person name="Galperin M.Y."/>
            <person name="Jogler C."/>
        </authorList>
    </citation>
    <scope>NUCLEOTIDE SEQUENCE [LARGE SCALE GENOMIC DNA]</scope>
    <source>
        <strain evidence="7 8">ETA_A1</strain>
    </source>
</reference>
<evidence type="ECO:0000256" key="3">
    <source>
        <dbReference type="ARBA" id="ARBA00022801"/>
    </source>
</evidence>
<protein>
    <submittedName>
        <fullName evidence="7">Putative CtpA-like serine protease</fullName>
        <ecNumber evidence="7">3.4.21.-</ecNumber>
    </submittedName>
</protein>
<keyword evidence="4 5" id="KW-0720">Serine protease</keyword>
<evidence type="ECO:0000313" key="8">
    <source>
        <dbReference type="Proteomes" id="UP000319576"/>
    </source>
</evidence>
<dbReference type="Gene3D" id="3.30.750.44">
    <property type="match status" value="1"/>
</dbReference>
<evidence type="ECO:0000256" key="1">
    <source>
        <dbReference type="ARBA" id="ARBA00009179"/>
    </source>
</evidence>
<proteinExistence type="inferred from homology"/>
<organism evidence="7 8">
    <name type="scientific">Urbifossiella limnaea</name>
    <dbReference type="NCBI Taxonomy" id="2528023"/>
    <lineage>
        <taxon>Bacteria</taxon>
        <taxon>Pseudomonadati</taxon>
        <taxon>Planctomycetota</taxon>
        <taxon>Planctomycetia</taxon>
        <taxon>Gemmatales</taxon>
        <taxon>Gemmataceae</taxon>
        <taxon>Urbifossiella</taxon>
    </lineage>
</organism>
<dbReference type="Proteomes" id="UP000319576">
    <property type="component" value="Chromosome"/>
</dbReference>
<dbReference type="SMART" id="SM00228">
    <property type="entry name" value="PDZ"/>
    <property type="match status" value="1"/>
</dbReference>
<dbReference type="GO" id="GO:0007165">
    <property type="term" value="P:signal transduction"/>
    <property type="evidence" value="ECO:0007669"/>
    <property type="project" value="TreeGrafter"/>
</dbReference>
<keyword evidence="3 5" id="KW-0378">Hydrolase</keyword>
<dbReference type="SMART" id="SM00245">
    <property type="entry name" value="TSPc"/>
    <property type="match status" value="1"/>
</dbReference>
<dbReference type="KEGG" id="uli:ETAA1_09700"/>
<evidence type="ECO:0000313" key="7">
    <source>
        <dbReference type="EMBL" id="QDU19067.1"/>
    </source>
</evidence>
<evidence type="ECO:0000256" key="5">
    <source>
        <dbReference type="RuleBase" id="RU004404"/>
    </source>
</evidence>
<feature type="domain" description="PDZ" evidence="6">
    <location>
        <begin position="86"/>
        <end position="155"/>
    </location>
</feature>
<dbReference type="InterPro" id="IPR005151">
    <property type="entry name" value="Tail-specific_protease"/>
</dbReference>
<dbReference type="GO" id="GO:0006508">
    <property type="term" value="P:proteolysis"/>
    <property type="evidence" value="ECO:0007669"/>
    <property type="project" value="UniProtKB-KW"/>
</dbReference>
<dbReference type="NCBIfam" id="TIGR00225">
    <property type="entry name" value="prc"/>
    <property type="match status" value="1"/>
</dbReference>
<keyword evidence="8" id="KW-1185">Reference proteome</keyword>
<dbReference type="CDD" id="cd06782">
    <property type="entry name" value="cpPDZ_CPP-like"/>
    <property type="match status" value="1"/>
</dbReference>
<dbReference type="Gene3D" id="3.90.226.10">
    <property type="entry name" value="2-enoyl-CoA Hydratase, Chain A, domain 1"/>
    <property type="match status" value="1"/>
</dbReference>
<dbReference type="Pfam" id="PF03572">
    <property type="entry name" value="Peptidase_S41"/>
    <property type="match status" value="1"/>
</dbReference>
<evidence type="ECO:0000256" key="4">
    <source>
        <dbReference type="ARBA" id="ARBA00022825"/>
    </source>
</evidence>
<gene>
    <name evidence="7" type="ORF">ETAA1_09700</name>
</gene>
<dbReference type="RefSeq" id="WP_145234782.1">
    <property type="nucleotide sequence ID" value="NZ_CP036273.1"/>
</dbReference>
<dbReference type="InterPro" id="IPR029045">
    <property type="entry name" value="ClpP/crotonase-like_dom_sf"/>
</dbReference>
<dbReference type="OrthoDB" id="9812068at2"/>
<evidence type="ECO:0000259" key="6">
    <source>
        <dbReference type="PROSITE" id="PS50106"/>
    </source>
</evidence>
<dbReference type="InterPro" id="IPR036034">
    <property type="entry name" value="PDZ_sf"/>
</dbReference>
<sequence length="461" mass="50350">MSLRNLVWLLAVPAFVAIGLAIGYSAPAPDKDYKLVRQVVDVLAEVDASYVRELSDADRQKLVEDMIDGGLHQLDPHSEYFNAARLAEFESTTEGSFGGVGISLGIDAKSKLLKVDHPMPGTPAYNAGVVAGDIIVKVENDSTEGWSIEQAKKRITGPINSNVTLTMRRDGKGEFPVTLTRGRIEMHPVMGVARSKTDPLKWEWFVDPQAKIAVIRIATFSELTTKELRAAVTEIEAAGARGLILDLRDNPGGLLNQAIDVADAFLPDVRIVSTKDRRGSERVFGGKKEGTLFQPTPDNPRPIAVLVNRNSASASEIVAAALQDHGRAVVVGERTYGKGSVQKLLRLPHNDPPAAVKLTTETYWRPNGKNIHRYPDAKEADDWGVRPSPRMEVPTAEEERLRYAVEMRRLDYVAGRPDVVGPNPAAAPMPKGADGRALVDESKPFEDRVLAKAIEVLRAPR</sequence>
<dbReference type="InterPro" id="IPR001478">
    <property type="entry name" value="PDZ"/>
</dbReference>
<comment type="similarity">
    <text evidence="1 5">Belongs to the peptidase S41A family.</text>
</comment>
<dbReference type="GO" id="GO:0008236">
    <property type="term" value="F:serine-type peptidase activity"/>
    <property type="evidence" value="ECO:0007669"/>
    <property type="project" value="UniProtKB-KW"/>
</dbReference>
<dbReference type="InterPro" id="IPR041489">
    <property type="entry name" value="PDZ_6"/>
</dbReference>
<dbReference type="PANTHER" id="PTHR32060:SF30">
    <property type="entry name" value="CARBOXY-TERMINAL PROCESSING PROTEASE CTPA"/>
    <property type="match status" value="1"/>
</dbReference>
<dbReference type="InterPro" id="IPR004447">
    <property type="entry name" value="Peptidase_S41A"/>
</dbReference>
<dbReference type="GO" id="GO:0004175">
    <property type="term" value="F:endopeptidase activity"/>
    <property type="evidence" value="ECO:0007669"/>
    <property type="project" value="TreeGrafter"/>
</dbReference>
<dbReference type="GO" id="GO:0030288">
    <property type="term" value="C:outer membrane-bounded periplasmic space"/>
    <property type="evidence" value="ECO:0007669"/>
    <property type="project" value="TreeGrafter"/>
</dbReference>